<dbReference type="PANTHER" id="PTHR37422">
    <property type="entry name" value="TEICHURONIC ACID BIOSYNTHESIS PROTEIN TUAE"/>
    <property type="match status" value="1"/>
</dbReference>
<feature type="transmembrane region" description="Helical" evidence="1">
    <location>
        <begin position="200"/>
        <end position="215"/>
    </location>
</feature>
<feature type="transmembrane region" description="Helical" evidence="1">
    <location>
        <begin position="221"/>
        <end position="238"/>
    </location>
</feature>
<feature type="transmembrane region" description="Helical" evidence="1">
    <location>
        <begin position="103"/>
        <end position="123"/>
    </location>
</feature>
<dbReference type="PANTHER" id="PTHR37422:SF13">
    <property type="entry name" value="LIPOPOLYSACCHARIDE BIOSYNTHESIS PROTEIN PA4999-RELATED"/>
    <property type="match status" value="1"/>
</dbReference>
<gene>
    <name evidence="2" type="ORF">PA7_48170</name>
</gene>
<evidence type="ECO:0000313" key="2">
    <source>
        <dbReference type="EMBL" id="GEL20980.1"/>
    </source>
</evidence>
<feature type="transmembrane region" description="Helical" evidence="1">
    <location>
        <begin position="355"/>
        <end position="373"/>
    </location>
</feature>
<dbReference type="RefSeq" id="WP_051233279.1">
    <property type="nucleotide sequence ID" value="NZ_AUII01000022.1"/>
</dbReference>
<evidence type="ECO:0000256" key="1">
    <source>
        <dbReference type="SAM" id="Phobius"/>
    </source>
</evidence>
<keyword evidence="1" id="KW-0472">Membrane</keyword>
<keyword evidence="3" id="KW-1185">Reference proteome</keyword>
<keyword evidence="1" id="KW-1133">Transmembrane helix</keyword>
<evidence type="ECO:0000313" key="3">
    <source>
        <dbReference type="Proteomes" id="UP000321328"/>
    </source>
</evidence>
<dbReference type="STRING" id="1123024.GCA_000423625_03768"/>
<dbReference type="AlphaFoldDB" id="A0A511D851"/>
<sequence>MLTGPGRIGEVVTSATRPPRLLGVVWLLLFINTLGYTKVDLIIPFPRQVAQLITMAALAIAFGIVLALNPRGWVRPNAYLLLLSLLTVVAVASGMLLETGVGSLLRCVRLVVFIATLWLTSAWWRGDLFFARLHLRVVCVMLLTVLAGVIISPGSAFSGPGGRLVGALWPIQPPQVGMYAATAIGLAVVLWLTRGVDGRSAVVITVPAAGLLLLSHTRTALIGLLVALGMAGLSLALTHGRVRRALAVAVGLGVVGAALFSQAVLTWLQRGQDTEELENLTGRQKVWDLLLAADRSLGEEIFGVGLTDKSFAGLPIDSTWLSVYYEQGLLGVAIVAAILVGLLVLAALRPPSPQRACAVFLVGYCIIASYTEVGLGDASAYALNLAVAAALLVAPGPLPRGAAE</sequence>
<protein>
    <submittedName>
        <fullName evidence="2">Membrane protein</fullName>
    </submittedName>
</protein>
<organism evidence="2 3">
    <name type="scientific">Pseudonocardia asaccharolytica DSM 44247 = NBRC 16224</name>
    <dbReference type="NCBI Taxonomy" id="1123024"/>
    <lineage>
        <taxon>Bacteria</taxon>
        <taxon>Bacillati</taxon>
        <taxon>Actinomycetota</taxon>
        <taxon>Actinomycetes</taxon>
        <taxon>Pseudonocardiales</taxon>
        <taxon>Pseudonocardiaceae</taxon>
        <taxon>Pseudonocardia</taxon>
    </lineage>
</organism>
<name>A0A511D851_9PSEU</name>
<dbReference type="EMBL" id="BJVI01000126">
    <property type="protein sequence ID" value="GEL20980.1"/>
    <property type="molecule type" value="Genomic_DNA"/>
</dbReference>
<dbReference type="InterPro" id="IPR051533">
    <property type="entry name" value="WaaL-like"/>
</dbReference>
<feature type="transmembrane region" description="Helical" evidence="1">
    <location>
        <begin position="176"/>
        <end position="193"/>
    </location>
</feature>
<accession>A0A511D851</accession>
<keyword evidence="1" id="KW-0812">Transmembrane</keyword>
<feature type="transmembrane region" description="Helical" evidence="1">
    <location>
        <begin position="49"/>
        <end position="68"/>
    </location>
</feature>
<feature type="transmembrane region" description="Helical" evidence="1">
    <location>
        <begin position="328"/>
        <end position="348"/>
    </location>
</feature>
<proteinExistence type="predicted"/>
<feature type="transmembrane region" description="Helical" evidence="1">
    <location>
        <begin position="135"/>
        <end position="156"/>
    </location>
</feature>
<feature type="transmembrane region" description="Helical" evidence="1">
    <location>
        <begin position="80"/>
        <end position="97"/>
    </location>
</feature>
<dbReference type="OrthoDB" id="3807821at2"/>
<comment type="caution">
    <text evidence="2">The sequence shown here is derived from an EMBL/GenBank/DDBJ whole genome shotgun (WGS) entry which is preliminary data.</text>
</comment>
<feature type="transmembrane region" description="Helical" evidence="1">
    <location>
        <begin position="245"/>
        <end position="268"/>
    </location>
</feature>
<dbReference type="Proteomes" id="UP000321328">
    <property type="component" value="Unassembled WGS sequence"/>
</dbReference>
<reference evidence="2 3" key="1">
    <citation type="submission" date="2019-07" db="EMBL/GenBank/DDBJ databases">
        <title>Whole genome shotgun sequence of Pseudonocardia asaccharolytica NBRC 16224.</title>
        <authorList>
            <person name="Hosoyama A."/>
            <person name="Uohara A."/>
            <person name="Ohji S."/>
            <person name="Ichikawa N."/>
        </authorList>
    </citation>
    <scope>NUCLEOTIDE SEQUENCE [LARGE SCALE GENOMIC DNA]</scope>
    <source>
        <strain evidence="2 3">NBRC 16224</strain>
    </source>
</reference>
<feature type="transmembrane region" description="Helical" evidence="1">
    <location>
        <begin position="21"/>
        <end position="37"/>
    </location>
</feature>